<dbReference type="InterPro" id="IPR033467">
    <property type="entry name" value="Tesmin/TSO1-like_CXC"/>
</dbReference>
<dbReference type="GO" id="GO:0006355">
    <property type="term" value="P:regulation of DNA-templated transcription"/>
    <property type="evidence" value="ECO:0007669"/>
    <property type="project" value="TreeGrafter"/>
</dbReference>
<comment type="caution">
    <text evidence="6">The sequence shown here is derived from an EMBL/GenBank/DDBJ whole genome shotgun (WGS) entry which is preliminary data.</text>
</comment>
<dbReference type="Proteomes" id="UP000828390">
    <property type="component" value="Unassembled WGS sequence"/>
</dbReference>
<dbReference type="SMART" id="SM01114">
    <property type="entry name" value="CXC"/>
    <property type="match status" value="2"/>
</dbReference>
<dbReference type="InterPro" id="IPR028307">
    <property type="entry name" value="Lin-54_fam"/>
</dbReference>
<dbReference type="AlphaFoldDB" id="A0A9D4LUH6"/>
<evidence type="ECO:0000256" key="4">
    <source>
        <dbReference type="SAM" id="MobiDB-lite"/>
    </source>
</evidence>
<sequence>MPTQEIGAADDQKVKVITVDSVTGAFLSASVHHSDTSSTGDSVDGSLSLFNNFQNDDVTLVSEQVEGNGVVTTMLSGVNNSMVSGSDSVISVTPQQFHDLKSSVNSVSSPQVIIVDANDRTSLLGKRPSTGVISQTSLANKIIITKHHNPSQALVGTQGASGQSTGADATSPQTPTKTITISQPGVSPMKVVTVTQVPGRTPPKIPIHRVQMPMARTPTKITMIPRSPQRIAPASVGHAVISNTNNSTGTITLSPSKVIHQQGTVHVIQKQIQPSLGGATVMTLPRQPNATPIVRQGVSQIHVPGNKFQYIRLVNPSNSNSISQAQLVAVTAAGVQAQPMKITMQAQPITQLVNTRPVGTTSVQRIILPATQSQVSIRPAPVINPSPGGPHIIRTTLTATNQGSLQHVAGAGGPTFLTSGAAGTQGVQGFALVPASYLTQIQQQIQVKPTTVSTKAVSVPNPNTAPQTQLRAEYLPIASNNLAISASTKNANGTSVDASGAARPRKPCNCTKSQCLKLYCDCFANGEFCHNCNCNNCANNLEHEEDRSRAIKSCLERNPSAFHPKIGKGRAGERDRRHNKGCNCKRSGCLKNYCECYEAKIMCSSSCKCVGCKNFEESPERKTLMHLADAAEVRVQQQTAAKSKLSSQISDLPSRPANSSTGERLPFSFVTTDVVEATCACLLAQAEEGERQRMPGVVQERMVIEEFGRCLVQIIESANRTK</sequence>
<dbReference type="Pfam" id="PF03638">
    <property type="entry name" value="TCR"/>
    <property type="match status" value="2"/>
</dbReference>
<name>A0A9D4LUH6_DREPO</name>
<evidence type="ECO:0000256" key="1">
    <source>
        <dbReference type="ARBA" id="ARBA00004123"/>
    </source>
</evidence>
<dbReference type="PANTHER" id="PTHR12446">
    <property type="entry name" value="TESMIN/TSO1-RELATED"/>
    <property type="match status" value="1"/>
</dbReference>
<organism evidence="6 7">
    <name type="scientific">Dreissena polymorpha</name>
    <name type="common">Zebra mussel</name>
    <name type="synonym">Mytilus polymorpha</name>
    <dbReference type="NCBI Taxonomy" id="45954"/>
    <lineage>
        <taxon>Eukaryota</taxon>
        <taxon>Metazoa</taxon>
        <taxon>Spiralia</taxon>
        <taxon>Lophotrochozoa</taxon>
        <taxon>Mollusca</taxon>
        <taxon>Bivalvia</taxon>
        <taxon>Autobranchia</taxon>
        <taxon>Heteroconchia</taxon>
        <taxon>Euheterodonta</taxon>
        <taxon>Imparidentia</taxon>
        <taxon>Neoheterodontei</taxon>
        <taxon>Myida</taxon>
        <taxon>Dreissenoidea</taxon>
        <taxon>Dreissenidae</taxon>
        <taxon>Dreissena</taxon>
    </lineage>
</organism>
<gene>
    <name evidence="6" type="ORF">DPMN_027046</name>
</gene>
<feature type="region of interest" description="Disordered" evidence="4">
    <location>
        <begin position="642"/>
        <end position="664"/>
    </location>
</feature>
<dbReference type="InterPro" id="IPR005172">
    <property type="entry name" value="CRC"/>
</dbReference>
<protein>
    <recommendedName>
        <fullName evidence="5">CRC domain-containing protein</fullName>
    </recommendedName>
</protein>
<dbReference type="PROSITE" id="PS51634">
    <property type="entry name" value="CRC"/>
    <property type="match status" value="1"/>
</dbReference>
<feature type="non-terminal residue" evidence="6">
    <location>
        <position position="1"/>
    </location>
</feature>
<accession>A0A9D4LUH6</accession>
<reference evidence="6" key="2">
    <citation type="submission" date="2020-11" db="EMBL/GenBank/DDBJ databases">
        <authorList>
            <person name="McCartney M.A."/>
            <person name="Auch B."/>
            <person name="Kono T."/>
            <person name="Mallez S."/>
            <person name="Becker A."/>
            <person name="Gohl D.M."/>
            <person name="Silverstein K.A.T."/>
            <person name="Koren S."/>
            <person name="Bechman K.B."/>
            <person name="Herman A."/>
            <person name="Abrahante J.E."/>
            <person name="Garbe J."/>
        </authorList>
    </citation>
    <scope>NUCLEOTIDE SEQUENCE</scope>
    <source>
        <strain evidence="6">Duluth1</strain>
        <tissue evidence="6">Whole animal</tissue>
    </source>
</reference>
<feature type="compositionally biased region" description="Polar residues" evidence="4">
    <location>
        <begin position="642"/>
        <end position="662"/>
    </location>
</feature>
<dbReference type="GO" id="GO:0005634">
    <property type="term" value="C:nucleus"/>
    <property type="evidence" value="ECO:0007669"/>
    <property type="project" value="UniProtKB-SubCell"/>
</dbReference>
<feature type="region of interest" description="Disordered" evidence="4">
    <location>
        <begin position="154"/>
        <end position="183"/>
    </location>
</feature>
<evidence type="ECO:0000313" key="7">
    <source>
        <dbReference type="Proteomes" id="UP000828390"/>
    </source>
</evidence>
<keyword evidence="3" id="KW-0539">Nucleus</keyword>
<evidence type="ECO:0000256" key="2">
    <source>
        <dbReference type="ARBA" id="ARBA00007267"/>
    </source>
</evidence>
<feature type="domain" description="CRC" evidence="5">
    <location>
        <begin position="504"/>
        <end position="617"/>
    </location>
</feature>
<reference evidence="6" key="1">
    <citation type="journal article" date="2019" name="bioRxiv">
        <title>The Genome of the Zebra Mussel, Dreissena polymorpha: A Resource for Invasive Species Research.</title>
        <authorList>
            <person name="McCartney M.A."/>
            <person name="Auch B."/>
            <person name="Kono T."/>
            <person name="Mallez S."/>
            <person name="Zhang Y."/>
            <person name="Obille A."/>
            <person name="Becker A."/>
            <person name="Abrahante J.E."/>
            <person name="Garbe J."/>
            <person name="Badalamenti J.P."/>
            <person name="Herman A."/>
            <person name="Mangelson H."/>
            <person name="Liachko I."/>
            <person name="Sullivan S."/>
            <person name="Sone E.D."/>
            <person name="Koren S."/>
            <person name="Silverstein K.A.T."/>
            <person name="Beckman K.B."/>
            <person name="Gohl D.M."/>
        </authorList>
    </citation>
    <scope>NUCLEOTIDE SEQUENCE</scope>
    <source>
        <strain evidence="6">Duluth1</strain>
        <tissue evidence="6">Whole animal</tissue>
    </source>
</reference>
<comment type="subcellular location">
    <subcellularLocation>
        <location evidence="1">Nucleus</location>
    </subcellularLocation>
</comment>
<dbReference type="EMBL" id="JAIWYP010000002">
    <property type="protein sequence ID" value="KAH3864034.1"/>
    <property type="molecule type" value="Genomic_DNA"/>
</dbReference>
<dbReference type="PANTHER" id="PTHR12446:SF34">
    <property type="entry name" value="PROTEIN LIN-54 HOMOLOG"/>
    <property type="match status" value="1"/>
</dbReference>
<evidence type="ECO:0000259" key="5">
    <source>
        <dbReference type="PROSITE" id="PS51634"/>
    </source>
</evidence>
<evidence type="ECO:0000256" key="3">
    <source>
        <dbReference type="ARBA" id="ARBA00023242"/>
    </source>
</evidence>
<evidence type="ECO:0000313" key="6">
    <source>
        <dbReference type="EMBL" id="KAH3864034.1"/>
    </source>
</evidence>
<keyword evidence="7" id="KW-1185">Reference proteome</keyword>
<proteinExistence type="inferred from homology"/>
<comment type="similarity">
    <text evidence="2">Belongs to the lin-54 family.</text>
</comment>